<feature type="transmembrane region" description="Helical" evidence="1">
    <location>
        <begin position="6"/>
        <end position="33"/>
    </location>
</feature>
<dbReference type="RefSeq" id="WP_377907925.1">
    <property type="nucleotide sequence ID" value="NZ_JBHSGK010000003.1"/>
</dbReference>
<dbReference type="EMBL" id="JBHSGK010000003">
    <property type="protein sequence ID" value="MFC4735298.1"/>
    <property type="molecule type" value="Genomic_DNA"/>
</dbReference>
<reference evidence="3" key="1">
    <citation type="journal article" date="2019" name="Int. J. Syst. Evol. Microbiol.">
        <title>The Global Catalogue of Microorganisms (GCM) 10K type strain sequencing project: providing services to taxonomists for standard genome sequencing and annotation.</title>
        <authorList>
            <consortium name="The Broad Institute Genomics Platform"/>
            <consortium name="The Broad Institute Genome Sequencing Center for Infectious Disease"/>
            <person name="Wu L."/>
            <person name="Ma J."/>
        </authorList>
    </citation>
    <scope>NUCLEOTIDE SEQUENCE [LARGE SCALE GENOMIC DNA]</scope>
    <source>
        <strain evidence="3">JCM 12165</strain>
    </source>
</reference>
<evidence type="ECO:0000313" key="2">
    <source>
        <dbReference type="EMBL" id="MFC4735298.1"/>
    </source>
</evidence>
<proteinExistence type="predicted"/>
<dbReference type="Proteomes" id="UP001595896">
    <property type="component" value="Unassembled WGS sequence"/>
</dbReference>
<name>A0ABV9NPJ2_9BACI</name>
<keyword evidence="1" id="KW-1133">Transmembrane helix</keyword>
<evidence type="ECO:0000313" key="3">
    <source>
        <dbReference type="Proteomes" id="UP001595896"/>
    </source>
</evidence>
<sequence length="57" mass="6521">MEWINALYQLAAFLVVALLLIVPVVALIQLVTWRKKFAAQLDRIEQELAQIKKSGKK</sequence>
<accession>A0ABV9NPJ2</accession>
<evidence type="ECO:0008006" key="4">
    <source>
        <dbReference type="Google" id="ProtNLM"/>
    </source>
</evidence>
<keyword evidence="3" id="KW-1185">Reference proteome</keyword>
<comment type="caution">
    <text evidence="2">The sequence shown here is derived from an EMBL/GenBank/DDBJ whole genome shotgun (WGS) entry which is preliminary data.</text>
</comment>
<organism evidence="2 3">
    <name type="scientific">Bacillus daqingensis</name>
    <dbReference type="NCBI Taxonomy" id="872396"/>
    <lineage>
        <taxon>Bacteria</taxon>
        <taxon>Bacillati</taxon>
        <taxon>Bacillota</taxon>
        <taxon>Bacilli</taxon>
        <taxon>Bacillales</taxon>
        <taxon>Bacillaceae</taxon>
        <taxon>Bacillus</taxon>
    </lineage>
</organism>
<protein>
    <recommendedName>
        <fullName evidence="4">DUF4083 domain-containing protein</fullName>
    </recommendedName>
</protein>
<keyword evidence="1" id="KW-0472">Membrane</keyword>
<gene>
    <name evidence="2" type="ORF">ACFO4L_01755</name>
</gene>
<keyword evidence="1" id="KW-0812">Transmembrane</keyword>
<evidence type="ECO:0000256" key="1">
    <source>
        <dbReference type="SAM" id="Phobius"/>
    </source>
</evidence>